<comment type="caution">
    <text evidence="4">The sequence shown here is derived from an EMBL/GenBank/DDBJ whole genome shotgun (WGS) entry which is preliminary data.</text>
</comment>
<proteinExistence type="predicted"/>
<dbReference type="PANTHER" id="PTHR33955">
    <property type="entry name" value="TRANSMEMBRANE PROTEIN 52"/>
    <property type="match status" value="1"/>
</dbReference>
<dbReference type="EMBL" id="BEZZ01000661">
    <property type="protein sequence ID" value="GCC35072.1"/>
    <property type="molecule type" value="Genomic_DNA"/>
</dbReference>
<reference evidence="4 5" key="1">
    <citation type="journal article" date="2018" name="Nat. Ecol. Evol.">
        <title>Shark genomes provide insights into elasmobranch evolution and the origin of vertebrates.</title>
        <authorList>
            <person name="Hara Y"/>
            <person name="Yamaguchi K"/>
            <person name="Onimaru K"/>
            <person name="Kadota M"/>
            <person name="Koyanagi M"/>
            <person name="Keeley SD"/>
            <person name="Tatsumi K"/>
            <person name="Tanaka K"/>
            <person name="Motone F"/>
            <person name="Kageyama Y"/>
            <person name="Nozu R"/>
            <person name="Adachi N"/>
            <person name="Nishimura O"/>
            <person name="Nakagawa R"/>
            <person name="Tanegashima C"/>
            <person name="Kiyatake I"/>
            <person name="Matsumoto R"/>
            <person name="Murakumo K"/>
            <person name="Nishida K"/>
            <person name="Terakita A"/>
            <person name="Kuratani S"/>
            <person name="Sato K"/>
            <person name="Hyodo S Kuraku.S."/>
        </authorList>
    </citation>
    <scope>NUCLEOTIDE SEQUENCE [LARGE SCALE GENOMIC DNA]</scope>
</reference>
<gene>
    <name evidence="4" type="ORF">chiPu_0013552</name>
</gene>
<name>A0A401SXD3_CHIPU</name>
<keyword evidence="2" id="KW-1133">Transmembrane helix</keyword>
<dbReference type="PANTHER" id="PTHR33955:SF2">
    <property type="entry name" value="TRANSMEMBRANE PROTEIN 52"/>
    <property type="match status" value="1"/>
</dbReference>
<evidence type="ECO:0000256" key="3">
    <source>
        <dbReference type="SAM" id="SignalP"/>
    </source>
</evidence>
<feature type="compositionally biased region" description="Low complexity" evidence="1">
    <location>
        <begin position="171"/>
        <end position="183"/>
    </location>
</feature>
<sequence>MMGRVGFVLGAGFLSLCVFQVPGSEAERCEDTLGESSGCPSSWTSLWYVWLILLTIFLLLVCGVLASCVKCCRKTKPQVPAFTARPYEVTVIAIENDTTMHSTVSTNGPLQYVSANRSSFLESTLPPPYSLYAIETPPPYDLALKMAKPIEVQDPEILGQNLQRTEDPSPAEEASTVASSVSS</sequence>
<feature type="region of interest" description="Disordered" evidence="1">
    <location>
        <begin position="155"/>
        <end position="183"/>
    </location>
</feature>
<feature type="signal peptide" evidence="3">
    <location>
        <begin position="1"/>
        <end position="26"/>
    </location>
</feature>
<dbReference type="Proteomes" id="UP000287033">
    <property type="component" value="Unassembled WGS sequence"/>
</dbReference>
<dbReference type="OMA" id="RHPCDLA"/>
<feature type="chain" id="PRO_5019390250" description="Transmembrane protein 52" evidence="3">
    <location>
        <begin position="27"/>
        <end position="183"/>
    </location>
</feature>
<keyword evidence="2" id="KW-0812">Transmembrane</keyword>
<keyword evidence="2" id="KW-0472">Membrane</keyword>
<dbReference type="STRING" id="137246.A0A401SXD3"/>
<dbReference type="OrthoDB" id="9424925at2759"/>
<dbReference type="InterPro" id="IPR038942">
    <property type="entry name" value="TMEM52"/>
</dbReference>
<protein>
    <recommendedName>
        <fullName evidence="6">Transmembrane protein 52</fullName>
    </recommendedName>
</protein>
<evidence type="ECO:0008006" key="6">
    <source>
        <dbReference type="Google" id="ProtNLM"/>
    </source>
</evidence>
<organism evidence="4 5">
    <name type="scientific">Chiloscyllium punctatum</name>
    <name type="common">Brownbanded bambooshark</name>
    <name type="synonym">Hemiscyllium punctatum</name>
    <dbReference type="NCBI Taxonomy" id="137246"/>
    <lineage>
        <taxon>Eukaryota</taxon>
        <taxon>Metazoa</taxon>
        <taxon>Chordata</taxon>
        <taxon>Craniata</taxon>
        <taxon>Vertebrata</taxon>
        <taxon>Chondrichthyes</taxon>
        <taxon>Elasmobranchii</taxon>
        <taxon>Galeomorphii</taxon>
        <taxon>Galeoidea</taxon>
        <taxon>Orectolobiformes</taxon>
        <taxon>Hemiscylliidae</taxon>
        <taxon>Chiloscyllium</taxon>
    </lineage>
</organism>
<keyword evidence="5" id="KW-1185">Reference proteome</keyword>
<dbReference type="Pfam" id="PF14979">
    <property type="entry name" value="TMEM52"/>
    <property type="match status" value="1"/>
</dbReference>
<evidence type="ECO:0000313" key="5">
    <source>
        <dbReference type="Proteomes" id="UP000287033"/>
    </source>
</evidence>
<keyword evidence="3" id="KW-0732">Signal</keyword>
<feature type="transmembrane region" description="Helical" evidence="2">
    <location>
        <begin position="45"/>
        <end position="66"/>
    </location>
</feature>
<dbReference type="AlphaFoldDB" id="A0A401SXD3"/>
<evidence type="ECO:0000313" key="4">
    <source>
        <dbReference type="EMBL" id="GCC35072.1"/>
    </source>
</evidence>
<accession>A0A401SXD3</accession>
<evidence type="ECO:0000256" key="1">
    <source>
        <dbReference type="SAM" id="MobiDB-lite"/>
    </source>
</evidence>
<evidence type="ECO:0000256" key="2">
    <source>
        <dbReference type="SAM" id="Phobius"/>
    </source>
</evidence>